<evidence type="ECO:0000256" key="11">
    <source>
        <dbReference type="SAM" id="MobiDB-lite"/>
    </source>
</evidence>
<dbReference type="STRING" id="170623.SAMN04244579_03877"/>
<dbReference type="SMART" id="SM00947">
    <property type="entry name" value="Pro_CA"/>
    <property type="match status" value="1"/>
</dbReference>
<dbReference type="PANTHER" id="PTHR11002">
    <property type="entry name" value="CARBONIC ANHYDRASE"/>
    <property type="match status" value="1"/>
</dbReference>
<dbReference type="EMBL" id="FNYO01000068">
    <property type="protein sequence ID" value="SEJ30839.1"/>
    <property type="molecule type" value="Genomic_DNA"/>
</dbReference>
<dbReference type="RefSeq" id="WP_090619245.1">
    <property type="nucleotide sequence ID" value="NZ_FNYO01000068.1"/>
</dbReference>
<dbReference type="CDD" id="cd00884">
    <property type="entry name" value="beta_CA_cladeB"/>
    <property type="match status" value="1"/>
</dbReference>
<dbReference type="InterPro" id="IPR001765">
    <property type="entry name" value="Carbonic_anhydrase"/>
</dbReference>
<evidence type="ECO:0000256" key="1">
    <source>
        <dbReference type="ARBA" id="ARBA00006217"/>
    </source>
</evidence>
<dbReference type="Proteomes" id="UP000199267">
    <property type="component" value="Unassembled WGS sequence"/>
</dbReference>
<accession>A0A1H9ARJ6</accession>
<evidence type="ECO:0000256" key="8">
    <source>
        <dbReference type="ARBA" id="ARBA00048348"/>
    </source>
</evidence>
<reference evidence="14 15" key="1">
    <citation type="submission" date="2016-10" db="EMBL/GenBank/DDBJ databases">
        <authorList>
            <person name="de Groot N.N."/>
        </authorList>
    </citation>
    <scope>NUCLEOTIDE SEQUENCE [LARGE SCALE GENOMIC DNA]</scope>
    <source>
        <strain evidence="12 14">DSM 1041</strain>
        <strain evidence="13 15">DSM 378</strain>
    </source>
</reference>
<feature type="binding site" evidence="9">
    <location>
        <position position="128"/>
    </location>
    <ligand>
        <name>Zn(2+)</name>
        <dbReference type="ChEBI" id="CHEBI:29105"/>
    </ligand>
</feature>
<proteinExistence type="inferred from homology"/>
<comment type="catalytic activity">
    <reaction evidence="8 10">
        <text>hydrogencarbonate + H(+) = CO2 + H2O</text>
        <dbReference type="Rhea" id="RHEA:10748"/>
        <dbReference type="ChEBI" id="CHEBI:15377"/>
        <dbReference type="ChEBI" id="CHEBI:15378"/>
        <dbReference type="ChEBI" id="CHEBI:16526"/>
        <dbReference type="ChEBI" id="CHEBI:17544"/>
        <dbReference type="EC" id="4.2.1.1"/>
    </reaction>
</comment>
<comment type="cofactor">
    <cofactor evidence="9">
        <name>Zn(2+)</name>
        <dbReference type="ChEBI" id="CHEBI:29105"/>
    </cofactor>
    <text evidence="9">Binds 1 zinc ion per subunit.</text>
</comment>
<sequence>MNRCISGQSPSQGTTEARTESENAEVALKNIVEGFHRFRTEIFPQQKEFYRALASAQRPRAMFITCADSRIVPELITQSSPGDLFVTRNVGNVVPPYGQINGGVSTAIEYAVAALGVHHIIVCGHSDCGAMKAVMDPPSMESMPTVKAWLRHAEVAKIVMQENRCSCAGREPLEVLTEENVVAQLDHLRTHPSVAARLASGQLFIHGWVYSIETSEIKAYDAEQGGFRLLDGEGPVPMATPRPRFHQR</sequence>
<keyword evidence="6 10" id="KW-0456">Lyase</keyword>
<evidence type="ECO:0000313" key="13">
    <source>
        <dbReference type="EMBL" id="SEP79376.1"/>
    </source>
</evidence>
<feature type="region of interest" description="Disordered" evidence="11">
    <location>
        <begin position="1"/>
        <end position="22"/>
    </location>
</feature>
<evidence type="ECO:0000256" key="2">
    <source>
        <dbReference type="ARBA" id="ARBA00012925"/>
    </source>
</evidence>
<keyword evidence="4 9" id="KW-0479">Metal-binding</keyword>
<dbReference type="InterPro" id="IPR015892">
    <property type="entry name" value="Carbonic_anhydrase_CS"/>
</dbReference>
<name>A0A1H9ARJ6_9GAMM</name>
<evidence type="ECO:0000313" key="15">
    <source>
        <dbReference type="Proteomes" id="UP000199267"/>
    </source>
</evidence>
<dbReference type="GO" id="GO:0008270">
    <property type="term" value="F:zinc ion binding"/>
    <property type="evidence" value="ECO:0007669"/>
    <property type="project" value="UniProtKB-UniRule"/>
</dbReference>
<feature type="binding site" evidence="9">
    <location>
        <position position="68"/>
    </location>
    <ligand>
        <name>Zn(2+)</name>
        <dbReference type="ChEBI" id="CHEBI:29105"/>
    </ligand>
</feature>
<dbReference type="InterPro" id="IPR045066">
    <property type="entry name" value="Beta_CA_cladeB"/>
</dbReference>
<evidence type="ECO:0000256" key="6">
    <source>
        <dbReference type="ARBA" id="ARBA00023239"/>
    </source>
</evidence>
<evidence type="ECO:0000313" key="14">
    <source>
        <dbReference type="Proteomes" id="UP000199005"/>
    </source>
</evidence>
<dbReference type="EMBL" id="FOFJ01000003">
    <property type="protein sequence ID" value="SEP79376.1"/>
    <property type="molecule type" value="Genomic_DNA"/>
</dbReference>
<protein>
    <recommendedName>
        <fullName evidence="3 10">Carbonic anhydrase</fullName>
        <ecNumber evidence="2 10">4.2.1.1</ecNumber>
    </recommendedName>
    <alternativeName>
        <fullName evidence="7 10">Carbonate dehydratase</fullName>
    </alternativeName>
</protein>
<feature type="compositionally biased region" description="Polar residues" evidence="11">
    <location>
        <begin position="1"/>
        <end position="16"/>
    </location>
</feature>
<evidence type="ECO:0000256" key="7">
    <source>
        <dbReference type="ARBA" id="ARBA00031969"/>
    </source>
</evidence>
<evidence type="ECO:0000256" key="10">
    <source>
        <dbReference type="RuleBase" id="RU003956"/>
    </source>
</evidence>
<evidence type="ECO:0000256" key="3">
    <source>
        <dbReference type="ARBA" id="ARBA00014628"/>
    </source>
</evidence>
<dbReference type="PANTHER" id="PTHR11002:SF76">
    <property type="entry name" value="CARBONIC ANHYDRASE"/>
    <property type="match status" value="1"/>
</dbReference>
<feature type="binding site" evidence="9">
    <location>
        <position position="125"/>
    </location>
    <ligand>
        <name>Zn(2+)</name>
        <dbReference type="ChEBI" id="CHEBI:29105"/>
    </ligand>
</feature>
<comment type="similarity">
    <text evidence="1 10">Belongs to the beta-class carbonic anhydrase family.</text>
</comment>
<evidence type="ECO:0000256" key="5">
    <source>
        <dbReference type="ARBA" id="ARBA00022833"/>
    </source>
</evidence>
<dbReference type="Proteomes" id="UP000199005">
    <property type="component" value="Unassembled WGS sequence"/>
</dbReference>
<dbReference type="EC" id="4.2.1.1" evidence="2 10"/>
<dbReference type="InterPro" id="IPR036874">
    <property type="entry name" value="Carbonic_anhydrase_sf"/>
</dbReference>
<dbReference type="GO" id="GO:0015976">
    <property type="term" value="P:carbon utilization"/>
    <property type="evidence" value="ECO:0007669"/>
    <property type="project" value="InterPro"/>
</dbReference>
<evidence type="ECO:0000313" key="12">
    <source>
        <dbReference type="EMBL" id="SEJ30839.1"/>
    </source>
</evidence>
<dbReference type="SUPFAM" id="SSF53056">
    <property type="entry name" value="beta-carbonic anhydrase, cab"/>
    <property type="match status" value="1"/>
</dbReference>
<dbReference type="PROSITE" id="PS00705">
    <property type="entry name" value="PROK_CO2_ANHYDRASE_2"/>
    <property type="match status" value="1"/>
</dbReference>
<feature type="binding site" evidence="9">
    <location>
        <position position="66"/>
    </location>
    <ligand>
        <name>Zn(2+)</name>
        <dbReference type="ChEBI" id="CHEBI:29105"/>
    </ligand>
</feature>
<evidence type="ECO:0000256" key="9">
    <source>
        <dbReference type="PIRSR" id="PIRSR601765-1"/>
    </source>
</evidence>
<dbReference type="Gene3D" id="3.40.1050.10">
    <property type="entry name" value="Carbonic anhydrase"/>
    <property type="match status" value="1"/>
</dbReference>
<dbReference type="FunFam" id="3.40.1050.10:FF:000003">
    <property type="entry name" value="Carbonic anhydrase"/>
    <property type="match status" value="1"/>
</dbReference>
<dbReference type="GO" id="GO:0004089">
    <property type="term" value="F:carbonate dehydratase activity"/>
    <property type="evidence" value="ECO:0007669"/>
    <property type="project" value="UniProtKB-UniRule"/>
</dbReference>
<dbReference type="PROSITE" id="PS00704">
    <property type="entry name" value="PROK_CO2_ANHYDRASE_1"/>
    <property type="match status" value="1"/>
</dbReference>
<keyword evidence="5 9" id="KW-0862">Zinc</keyword>
<organism evidence="13 15">
    <name type="scientific">Azotobacter beijerinckii</name>
    <dbReference type="NCBI Taxonomy" id="170623"/>
    <lineage>
        <taxon>Bacteria</taxon>
        <taxon>Pseudomonadati</taxon>
        <taxon>Pseudomonadota</taxon>
        <taxon>Gammaproteobacteria</taxon>
        <taxon>Pseudomonadales</taxon>
        <taxon>Pseudomonadaceae</taxon>
        <taxon>Azotobacter</taxon>
    </lineage>
</organism>
<dbReference type="AlphaFoldDB" id="A0A1H9ARJ6"/>
<gene>
    <name evidence="13" type="ORF">SAMN04244573_00466</name>
    <name evidence="12" type="ORF">SAMN04244579_03877</name>
</gene>
<evidence type="ECO:0000256" key="4">
    <source>
        <dbReference type="ARBA" id="ARBA00022723"/>
    </source>
</evidence>
<comment type="function">
    <text evidence="10">Reversible hydration of carbon dioxide.</text>
</comment>
<dbReference type="Pfam" id="PF00484">
    <property type="entry name" value="Pro_CA"/>
    <property type="match status" value="1"/>
</dbReference>